<keyword evidence="4" id="KW-0547">Nucleotide-binding</keyword>
<evidence type="ECO:0000256" key="5">
    <source>
        <dbReference type="ARBA" id="ARBA00022801"/>
    </source>
</evidence>
<dbReference type="OrthoDB" id="448448at2759"/>
<dbReference type="Gene3D" id="3.40.50.10810">
    <property type="entry name" value="Tandem AAA-ATPase domain"/>
    <property type="match status" value="1"/>
</dbReference>
<evidence type="ECO:0000256" key="10">
    <source>
        <dbReference type="ARBA" id="ARBA00023242"/>
    </source>
</evidence>
<dbReference type="EC" id="3.6.4.12" evidence="3"/>
<evidence type="ECO:0000256" key="2">
    <source>
        <dbReference type="ARBA" id="ARBA00007025"/>
    </source>
</evidence>
<dbReference type="CDD" id="cd14279">
    <property type="entry name" value="CUE"/>
    <property type="match status" value="1"/>
</dbReference>
<feature type="compositionally biased region" description="Low complexity" evidence="11">
    <location>
        <begin position="14"/>
        <end position="26"/>
    </location>
</feature>
<name>A0A163MDJ3_ABSGL</name>
<dbReference type="STRING" id="4829.A0A163MDJ3"/>
<dbReference type="Proteomes" id="UP000078561">
    <property type="component" value="Unassembled WGS sequence"/>
</dbReference>
<dbReference type="GO" id="GO:0005634">
    <property type="term" value="C:nucleus"/>
    <property type="evidence" value="ECO:0007669"/>
    <property type="project" value="UniProtKB-SubCell"/>
</dbReference>
<dbReference type="GO" id="GO:0003677">
    <property type="term" value="F:DNA binding"/>
    <property type="evidence" value="ECO:0007669"/>
    <property type="project" value="UniProtKB-KW"/>
</dbReference>
<comment type="subcellular location">
    <subcellularLocation>
        <location evidence="1">Nucleus</location>
    </subcellularLocation>
</comment>
<feature type="region of interest" description="Disordered" evidence="11">
    <location>
        <begin position="66"/>
        <end position="159"/>
    </location>
</feature>
<organism evidence="13">
    <name type="scientific">Absidia glauca</name>
    <name type="common">Pin mould</name>
    <dbReference type="NCBI Taxonomy" id="4829"/>
    <lineage>
        <taxon>Eukaryota</taxon>
        <taxon>Fungi</taxon>
        <taxon>Fungi incertae sedis</taxon>
        <taxon>Mucoromycota</taxon>
        <taxon>Mucoromycotina</taxon>
        <taxon>Mucoromycetes</taxon>
        <taxon>Mucorales</taxon>
        <taxon>Cunninghamellaceae</taxon>
        <taxon>Absidia</taxon>
    </lineage>
</organism>
<comment type="similarity">
    <text evidence="2">Belongs to the SNF2/RAD54 helicase family.</text>
</comment>
<dbReference type="FunFam" id="3.40.50.10810:FF:000014">
    <property type="entry name" value="SWI/SNF-related matrix-associated actin-dependent regulator of chromatin subfamily A containing DEAD/H box 1"/>
    <property type="match status" value="1"/>
</dbReference>
<feature type="compositionally biased region" description="Acidic residues" evidence="11">
    <location>
        <begin position="150"/>
        <end position="159"/>
    </location>
</feature>
<evidence type="ECO:0000256" key="1">
    <source>
        <dbReference type="ARBA" id="ARBA00004123"/>
    </source>
</evidence>
<evidence type="ECO:0000256" key="3">
    <source>
        <dbReference type="ARBA" id="ARBA00012551"/>
    </source>
</evidence>
<dbReference type="AlphaFoldDB" id="A0A163MDJ3"/>
<evidence type="ECO:0000259" key="12">
    <source>
        <dbReference type="PROSITE" id="PS51192"/>
    </source>
</evidence>
<dbReference type="InParanoid" id="A0A163MDJ3"/>
<dbReference type="InterPro" id="IPR027417">
    <property type="entry name" value="P-loop_NTPase"/>
</dbReference>
<dbReference type="GO" id="GO:0005694">
    <property type="term" value="C:chromosome"/>
    <property type="evidence" value="ECO:0007669"/>
    <property type="project" value="UniProtKB-ARBA"/>
</dbReference>
<dbReference type="GO" id="GO:0003678">
    <property type="term" value="F:DNA helicase activity"/>
    <property type="evidence" value="ECO:0007669"/>
    <property type="project" value="UniProtKB-EC"/>
</dbReference>
<feature type="compositionally biased region" description="Basic residues" evidence="11">
    <location>
        <begin position="226"/>
        <end position="235"/>
    </location>
</feature>
<dbReference type="PANTHER" id="PTHR10799">
    <property type="entry name" value="SNF2/RAD54 HELICASE FAMILY"/>
    <property type="match status" value="1"/>
</dbReference>
<keyword evidence="8" id="KW-0156">Chromatin regulator</keyword>
<feature type="region of interest" description="Disordered" evidence="11">
    <location>
        <begin position="1"/>
        <end position="34"/>
    </location>
</feature>
<keyword evidence="14" id="KW-1185">Reference proteome</keyword>
<proteinExistence type="inferred from homology"/>
<dbReference type="GO" id="GO:0006325">
    <property type="term" value="P:chromatin organization"/>
    <property type="evidence" value="ECO:0007669"/>
    <property type="project" value="UniProtKB-KW"/>
</dbReference>
<gene>
    <name evidence="13" type="primary">ABSGL_09653.1 scaffold 11583</name>
</gene>
<dbReference type="SMART" id="SM00487">
    <property type="entry name" value="DEXDc"/>
    <property type="match status" value="1"/>
</dbReference>
<dbReference type="GO" id="GO:0005524">
    <property type="term" value="F:ATP binding"/>
    <property type="evidence" value="ECO:0007669"/>
    <property type="project" value="UniProtKB-KW"/>
</dbReference>
<reference evidence="13" key="1">
    <citation type="submission" date="2016-04" db="EMBL/GenBank/DDBJ databases">
        <authorList>
            <person name="Evans L.H."/>
            <person name="Alamgir A."/>
            <person name="Owens N."/>
            <person name="Weber N.D."/>
            <person name="Virtaneva K."/>
            <person name="Barbian K."/>
            <person name="Babar A."/>
            <person name="Rosenke K."/>
        </authorList>
    </citation>
    <scope>NUCLEOTIDE SEQUENCE [LARGE SCALE GENOMIC DNA]</scope>
    <source>
        <strain evidence="13">CBS 101.48</strain>
    </source>
</reference>
<keyword evidence="9" id="KW-0238">DNA-binding</keyword>
<feature type="region of interest" description="Disordered" evidence="11">
    <location>
        <begin position="212"/>
        <end position="264"/>
    </location>
</feature>
<dbReference type="EMBL" id="LT554300">
    <property type="protein sequence ID" value="SAM03799.1"/>
    <property type="molecule type" value="Genomic_DNA"/>
</dbReference>
<accession>A0A163MDJ3</accession>
<dbReference type="InterPro" id="IPR000330">
    <property type="entry name" value="SNF2_N"/>
</dbReference>
<evidence type="ECO:0000256" key="6">
    <source>
        <dbReference type="ARBA" id="ARBA00022806"/>
    </source>
</evidence>
<protein>
    <recommendedName>
        <fullName evidence="3">DNA helicase</fullName>
        <ecNumber evidence="3">3.6.4.12</ecNumber>
    </recommendedName>
</protein>
<evidence type="ECO:0000256" key="8">
    <source>
        <dbReference type="ARBA" id="ARBA00022853"/>
    </source>
</evidence>
<evidence type="ECO:0000313" key="14">
    <source>
        <dbReference type="Proteomes" id="UP000078561"/>
    </source>
</evidence>
<feature type="compositionally biased region" description="Acidic residues" evidence="11">
    <location>
        <begin position="129"/>
        <end position="142"/>
    </location>
</feature>
<evidence type="ECO:0000313" key="13">
    <source>
        <dbReference type="EMBL" id="SAM03799.1"/>
    </source>
</evidence>
<dbReference type="Pfam" id="PF00176">
    <property type="entry name" value="SNF2-rel_dom"/>
    <property type="match status" value="1"/>
</dbReference>
<dbReference type="GO" id="GO:0016787">
    <property type="term" value="F:hydrolase activity"/>
    <property type="evidence" value="ECO:0007669"/>
    <property type="project" value="UniProtKB-KW"/>
</dbReference>
<dbReference type="InterPro" id="IPR014001">
    <property type="entry name" value="Helicase_ATP-bd"/>
</dbReference>
<dbReference type="InterPro" id="IPR038718">
    <property type="entry name" value="SNF2-like_sf"/>
</dbReference>
<dbReference type="SUPFAM" id="SSF52540">
    <property type="entry name" value="P-loop containing nucleoside triphosphate hydrolases"/>
    <property type="match status" value="1"/>
</dbReference>
<dbReference type="PROSITE" id="PS51192">
    <property type="entry name" value="HELICASE_ATP_BIND_1"/>
    <property type="match status" value="1"/>
</dbReference>
<evidence type="ECO:0000256" key="11">
    <source>
        <dbReference type="SAM" id="MobiDB-lite"/>
    </source>
</evidence>
<feature type="domain" description="Helicase ATP-binding" evidence="12">
    <location>
        <begin position="434"/>
        <end position="603"/>
    </location>
</feature>
<sequence>MVLPSSPNRLKGFRSPSTAPSTSTTPDRSRRMMPVKDIMKSVRNLNNTPPTMDTSRFRLSPIRRSLDANDGSSLPNPARSLLPSLLTNPPLTSTTGRSHRRRTAALFDDHSDSSHTSAEEDGSNHDENSYDETSEDDDDDDGSSTHSTDTDDDDLDDYMDESTTMNIRLNAASVESKLALLRERFPTLSRGLLLQALHDNNGQFTKAMLQLDASAVPAPTPPRTTPSRKRRKRAHTPSSSSDDDDDQDRRQRRKTTTTAAAASWAGRRQMMEAAQTVAFFNTAKPQEIMDVVGCDLTQATKLISLRPFDHLEDLKAKLKEQPGLSVTYVDTYMDIMQGYLVVDQIIQSIEHRGTQLQTILNIWETIGGSPGAVDEEAGTHLTEMDLNKDHHLALDTSSAIYKDAMDGFLTQQPGILNPEFTLKPYQLIGVNWMLLLYRKGISGILADEMGLGKTAQVISFLGRLQELGVSRGPHMIVVPASTLDNWLREFERFCPALEVRCYYGSQAARLALQKELLGERNDIQAVVTTYSMVCGNSDDRRFLRKLRCDSMILDEGHMIKNYASARYDHLMRLKVPFRLLLTGTPLQNNLQELVSLLIFIMPKLFTGSEEDVHKIFKLKNSSAVTAANAASSPHNSTKAAQMLSQQRIDRAKKMMAPFVLRRRKAHVLNTSTRH</sequence>
<keyword evidence="6" id="KW-0347">Helicase</keyword>
<keyword evidence="5" id="KW-0378">Hydrolase</keyword>
<evidence type="ECO:0000256" key="9">
    <source>
        <dbReference type="ARBA" id="ARBA00023125"/>
    </source>
</evidence>
<feature type="compositionally biased region" description="Low complexity" evidence="11">
    <location>
        <begin position="80"/>
        <end position="96"/>
    </location>
</feature>
<keyword evidence="7" id="KW-0067">ATP-binding</keyword>
<evidence type="ECO:0000256" key="4">
    <source>
        <dbReference type="ARBA" id="ARBA00022741"/>
    </source>
</evidence>
<evidence type="ECO:0000256" key="7">
    <source>
        <dbReference type="ARBA" id="ARBA00022840"/>
    </source>
</evidence>
<keyword evidence="10" id="KW-0539">Nucleus</keyword>